<name>W1NQT1_AMBTC</name>
<proteinExistence type="predicted"/>
<reference evidence="2" key="1">
    <citation type="journal article" date="2013" name="Science">
        <title>The Amborella genome and the evolution of flowering plants.</title>
        <authorList>
            <consortium name="Amborella Genome Project"/>
        </authorList>
    </citation>
    <scope>NUCLEOTIDE SEQUENCE [LARGE SCALE GENOMIC DNA]</scope>
</reference>
<protein>
    <recommendedName>
        <fullName evidence="3">F-box domain-containing protein</fullName>
    </recommendedName>
</protein>
<dbReference type="AlphaFoldDB" id="W1NQT1"/>
<dbReference type="OrthoDB" id="550575at2759"/>
<keyword evidence="2" id="KW-1185">Reference proteome</keyword>
<dbReference type="PANTHER" id="PTHR38926">
    <property type="entry name" value="F-BOX DOMAIN CONTAINING PROTEIN, EXPRESSED"/>
    <property type="match status" value="1"/>
</dbReference>
<dbReference type="PANTHER" id="PTHR38926:SF81">
    <property type="entry name" value="F-BOX DOMAIN-CONTAINING PROTEIN"/>
    <property type="match status" value="1"/>
</dbReference>
<organism evidence="1 2">
    <name type="scientific">Amborella trichopoda</name>
    <dbReference type="NCBI Taxonomy" id="13333"/>
    <lineage>
        <taxon>Eukaryota</taxon>
        <taxon>Viridiplantae</taxon>
        <taxon>Streptophyta</taxon>
        <taxon>Embryophyta</taxon>
        <taxon>Tracheophyta</taxon>
        <taxon>Spermatophyta</taxon>
        <taxon>Magnoliopsida</taxon>
        <taxon>Amborellales</taxon>
        <taxon>Amborellaceae</taxon>
        <taxon>Amborella</taxon>
    </lineage>
</organism>
<dbReference type="Proteomes" id="UP000017836">
    <property type="component" value="Unassembled WGS sequence"/>
</dbReference>
<dbReference type="InterPro" id="IPR032675">
    <property type="entry name" value="LRR_dom_sf"/>
</dbReference>
<dbReference type="eggNOG" id="KOG1947">
    <property type="taxonomic scope" value="Eukaryota"/>
</dbReference>
<dbReference type="EMBL" id="KI396509">
    <property type="protein sequence ID" value="ERM97330.1"/>
    <property type="molecule type" value="Genomic_DNA"/>
</dbReference>
<evidence type="ECO:0008006" key="3">
    <source>
        <dbReference type="Google" id="ProtNLM"/>
    </source>
</evidence>
<dbReference type="SUPFAM" id="SSF81383">
    <property type="entry name" value="F-box domain"/>
    <property type="match status" value="1"/>
</dbReference>
<dbReference type="KEGG" id="atr:18425287"/>
<dbReference type="FunFam" id="1.20.1280.50:FF:000022">
    <property type="entry name" value="F-box protein FBW2"/>
    <property type="match status" value="1"/>
</dbReference>
<dbReference type="STRING" id="13333.W1NQT1"/>
<dbReference type="Gene3D" id="1.20.1280.50">
    <property type="match status" value="1"/>
</dbReference>
<dbReference type="OMA" id="FCRNMHP"/>
<gene>
    <name evidence="1" type="ORF">AMTR_s00073p00116690</name>
</gene>
<sequence length="317" mass="35153">MVGEGSDDEAMRCWDDLVPDALAVILGKVGLEEKLSVVPRVCKLWRRAVAGPMCWQEVDIEEWCHRSHPEQVERMVKMLVSRGGAALCNLSVSRLQDDAIFAFIVQHGGGSLRTLKLPVSEVSDAVVEEMASKLSSLTTLDISYCSKMGCKALEAIGRNCKSLVGLSRNMNPIGWEAHTGNDEEAMAIATTMPRLKHLEMFYGQLTETGLRAIYAGCQELEHLDVRGCHNLRIGGAVTDRRPGLRVLGPLIPNCYDSYLEDDCSDDYDSSSIYSEDGELDEEWDGVDEWDEGWDGVEMRVYLAAHNPDHDFGWPASP</sequence>
<dbReference type="InterPro" id="IPR036047">
    <property type="entry name" value="F-box-like_dom_sf"/>
</dbReference>
<dbReference type="SUPFAM" id="SSF52047">
    <property type="entry name" value="RNI-like"/>
    <property type="match status" value="1"/>
</dbReference>
<dbReference type="HOGENOM" id="CLU_044915_2_0_1"/>
<dbReference type="Gramene" id="ERM97330">
    <property type="protein sequence ID" value="ERM97330"/>
    <property type="gene ID" value="AMTR_s00073p00116690"/>
</dbReference>
<accession>W1NQT1</accession>
<evidence type="ECO:0000313" key="1">
    <source>
        <dbReference type="EMBL" id="ERM97330.1"/>
    </source>
</evidence>
<evidence type="ECO:0000313" key="2">
    <source>
        <dbReference type="Proteomes" id="UP000017836"/>
    </source>
</evidence>
<dbReference type="Gene3D" id="3.80.10.10">
    <property type="entry name" value="Ribonuclease Inhibitor"/>
    <property type="match status" value="1"/>
</dbReference>